<keyword evidence="3" id="KW-1185">Reference proteome</keyword>
<dbReference type="OrthoDB" id="391715at2"/>
<gene>
    <name evidence="2" type="ORF">SLITO_v1c08400</name>
</gene>
<keyword evidence="1 2" id="KW-0812">Transmembrane</keyword>
<dbReference type="RefSeq" id="WP_075058546.1">
    <property type="nucleotide sequence ID" value="NZ_CP012357.1"/>
</dbReference>
<dbReference type="KEGG" id="sll:SLITO_v1c08400"/>
<name>A0A0K1W2A0_9MOLU</name>
<dbReference type="Proteomes" id="UP000067476">
    <property type="component" value="Chromosome"/>
</dbReference>
<keyword evidence="1" id="KW-0472">Membrane</keyword>
<feature type="transmembrane region" description="Helical" evidence="1">
    <location>
        <begin position="180"/>
        <end position="199"/>
    </location>
</feature>
<protein>
    <submittedName>
        <fullName evidence="2">Transmembrane protein</fullName>
    </submittedName>
</protein>
<evidence type="ECO:0000313" key="2">
    <source>
        <dbReference type="EMBL" id="AKX34455.1"/>
    </source>
</evidence>
<dbReference type="AlphaFoldDB" id="A0A0K1W2A0"/>
<evidence type="ECO:0000313" key="3">
    <source>
        <dbReference type="Proteomes" id="UP000067476"/>
    </source>
</evidence>
<proteinExistence type="predicted"/>
<organism evidence="2 3">
    <name type="scientific">Spiroplasma litorale</name>
    <dbReference type="NCBI Taxonomy" id="216942"/>
    <lineage>
        <taxon>Bacteria</taxon>
        <taxon>Bacillati</taxon>
        <taxon>Mycoplasmatota</taxon>
        <taxon>Mollicutes</taxon>
        <taxon>Entomoplasmatales</taxon>
        <taxon>Spiroplasmataceae</taxon>
        <taxon>Spiroplasma</taxon>
    </lineage>
</organism>
<dbReference type="PATRIC" id="fig|216942.3.peg.855"/>
<accession>A0A0K1W2A0</accession>
<reference evidence="2 3" key="1">
    <citation type="journal article" date="2015" name="Genome Announc.">
        <title>Complete Genome Sequence of Spiroplasma litorale TN-1T (DSM 21781), a Bacterium Isolated from a Green-Eyed Horsefly (Tabanus nigrovittatus).</title>
        <authorList>
            <person name="Lo W.S."/>
            <person name="Lai Y.C."/>
            <person name="Lien Y.W."/>
            <person name="Wang T.H."/>
            <person name="Kuo C.H."/>
        </authorList>
    </citation>
    <scope>NUCLEOTIDE SEQUENCE [LARGE SCALE GENOMIC DNA]</scope>
    <source>
        <strain evidence="2 3">TN-1</strain>
    </source>
</reference>
<dbReference type="STRING" id="216942.SLITO_v1c08400"/>
<dbReference type="EMBL" id="CP012357">
    <property type="protein sequence ID" value="AKX34455.1"/>
    <property type="molecule type" value="Genomic_DNA"/>
</dbReference>
<feature type="transmembrane region" description="Helical" evidence="1">
    <location>
        <begin position="7"/>
        <end position="26"/>
    </location>
</feature>
<evidence type="ECO:0000256" key="1">
    <source>
        <dbReference type="SAM" id="Phobius"/>
    </source>
</evidence>
<feature type="transmembrane region" description="Helical" evidence="1">
    <location>
        <begin position="127"/>
        <end position="160"/>
    </location>
</feature>
<keyword evidence="1" id="KW-1133">Transmembrane helix</keyword>
<feature type="transmembrane region" description="Helical" evidence="1">
    <location>
        <begin position="95"/>
        <end position="115"/>
    </location>
</feature>
<sequence length="265" mass="31655">MSDLNKILLIALILTLICFFTLKLFYTVLYSKIKILEINSPDANISTSKIDEIINNLKIYLKASDFNIDYGSKDNYQRIYQMLNKKKKTIEIPKWIMPSIGYELDYIIASIWYNIKVYQKDNFLKKFNFFASVIPFIFLIIFYLFTILSFILYIVYYFVLNNPVDIVSNKFYEFLLTYPILQIIAITSFLLLVIDMFYINRIKLILETKYESEIIAFVDEYCQSYRYDITAARVYATNFNRINFKIFRFNSKTLNMKFLGPFTFL</sequence>